<dbReference type="SUPFAM" id="SSF48498">
    <property type="entry name" value="Tetracyclin repressor-like, C-terminal domain"/>
    <property type="match status" value="1"/>
</dbReference>
<dbReference type="Pfam" id="PF00440">
    <property type="entry name" value="TetR_N"/>
    <property type="match status" value="1"/>
</dbReference>
<evidence type="ECO:0000256" key="3">
    <source>
        <dbReference type="ARBA" id="ARBA00023163"/>
    </source>
</evidence>
<dbReference type="OrthoDB" id="9798857at2"/>
<feature type="DNA-binding region" description="H-T-H motif" evidence="4">
    <location>
        <begin position="32"/>
        <end position="51"/>
    </location>
</feature>
<dbReference type="RefSeq" id="WP_140603087.1">
    <property type="nucleotide sequence ID" value="NZ_SAWY01000019.1"/>
</dbReference>
<keyword evidence="1" id="KW-0805">Transcription regulation</keyword>
<dbReference type="GO" id="GO:0003677">
    <property type="term" value="F:DNA binding"/>
    <property type="evidence" value="ECO:0007669"/>
    <property type="project" value="UniProtKB-UniRule"/>
</dbReference>
<dbReference type="Gene3D" id="1.10.10.60">
    <property type="entry name" value="Homeodomain-like"/>
    <property type="match status" value="1"/>
</dbReference>
<evidence type="ECO:0000259" key="5">
    <source>
        <dbReference type="PROSITE" id="PS50977"/>
    </source>
</evidence>
<dbReference type="Gene3D" id="1.10.357.10">
    <property type="entry name" value="Tetracycline Repressor, domain 2"/>
    <property type="match status" value="1"/>
</dbReference>
<dbReference type="Proteomes" id="UP000315303">
    <property type="component" value="Unassembled WGS sequence"/>
</dbReference>
<proteinExistence type="predicted"/>
<dbReference type="EMBL" id="SAWY01000019">
    <property type="protein sequence ID" value="TPH15688.1"/>
    <property type="molecule type" value="Genomic_DNA"/>
</dbReference>
<protein>
    <submittedName>
        <fullName evidence="6">TetR/AcrR family transcriptional regulator</fullName>
    </submittedName>
</protein>
<dbReference type="PROSITE" id="PS50977">
    <property type="entry name" value="HTH_TETR_2"/>
    <property type="match status" value="1"/>
</dbReference>
<dbReference type="PANTHER" id="PTHR47506:SF7">
    <property type="entry name" value="TRANSCRIPTIONAL REGULATORY PROTEIN"/>
    <property type="match status" value="1"/>
</dbReference>
<evidence type="ECO:0000313" key="6">
    <source>
        <dbReference type="EMBL" id="TPH15688.1"/>
    </source>
</evidence>
<keyword evidence="2 4" id="KW-0238">DNA-binding</keyword>
<accession>A0A502KVL5</accession>
<comment type="caution">
    <text evidence="6">The sequence shown here is derived from an EMBL/GenBank/DDBJ whole genome shotgun (WGS) entry which is preliminary data.</text>
</comment>
<sequence length="185" mass="20714">MAWNKEHKAQSKDKILQSAAMLFTHHGFEQVSIDQVMEKAEMTRGAFYSHFASKSELYAQALAKASLLAQQRISTGTRNDIKELARNYLSAQHLNDISEQACPLAFLVSDINQQDEKVKATYTEIFEKFIQQAQHVTQNRALAIQNTVLMIGGLAIARALENAELRSEVLRACQNAVKDSANKCD</sequence>
<gene>
    <name evidence="6" type="ORF">EPA86_08935</name>
</gene>
<dbReference type="PRINTS" id="PR00455">
    <property type="entry name" value="HTHTETR"/>
</dbReference>
<dbReference type="InterPro" id="IPR001647">
    <property type="entry name" value="HTH_TetR"/>
</dbReference>
<organism evidence="6 7">
    <name type="scientific">Litorilituus lipolyticus</name>
    <dbReference type="NCBI Taxonomy" id="2491017"/>
    <lineage>
        <taxon>Bacteria</taxon>
        <taxon>Pseudomonadati</taxon>
        <taxon>Pseudomonadota</taxon>
        <taxon>Gammaproteobacteria</taxon>
        <taxon>Alteromonadales</taxon>
        <taxon>Colwelliaceae</taxon>
        <taxon>Litorilituus</taxon>
    </lineage>
</organism>
<dbReference type="SUPFAM" id="SSF46689">
    <property type="entry name" value="Homeodomain-like"/>
    <property type="match status" value="1"/>
</dbReference>
<evidence type="ECO:0000256" key="2">
    <source>
        <dbReference type="ARBA" id="ARBA00023125"/>
    </source>
</evidence>
<reference evidence="6 7" key="1">
    <citation type="submission" date="2019-01" db="EMBL/GenBank/DDBJ databases">
        <title>Litorilituus lipolytica sp. nov., isolated from intertidal sand of the Yellow Sea in China.</title>
        <authorList>
            <person name="Liu A."/>
        </authorList>
    </citation>
    <scope>NUCLEOTIDE SEQUENCE [LARGE SCALE GENOMIC DNA]</scope>
    <source>
        <strain evidence="6 7">RZ04</strain>
    </source>
</reference>
<evidence type="ECO:0000313" key="7">
    <source>
        <dbReference type="Proteomes" id="UP000315303"/>
    </source>
</evidence>
<keyword evidence="7" id="KW-1185">Reference proteome</keyword>
<evidence type="ECO:0000256" key="4">
    <source>
        <dbReference type="PROSITE-ProRule" id="PRU00335"/>
    </source>
</evidence>
<evidence type="ECO:0000256" key="1">
    <source>
        <dbReference type="ARBA" id="ARBA00023015"/>
    </source>
</evidence>
<dbReference type="InterPro" id="IPR009057">
    <property type="entry name" value="Homeodomain-like_sf"/>
</dbReference>
<name>A0A502KVL5_9GAMM</name>
<dbReference type="AlphaFoldDB" id="A0A502KVL5"/>
<dbReference type="InterPro" id="IPR036271">
    <property type="entry name" value="Tet_transcr_reg_TetR-rel_C_sf"/>
</dbReference>
<keyword evidence="3" id="KW-0804">Transcription</keyword>
<dbReference type="PANTHER" id="PTHR47506">
    <property type="entry name" value="TRANSCRIPTIONAL REGULATORY PROTEIN"/>
    <property type="match status" value="1"/>
</dbReference>
<feature type="domain" description="HTH tetR-type" evidence="5">
    <location>
        <begin position="9"/>
        <end position="69"/>
    </location>
</feature>